<dbReference type="PANTHER" id="PTHR12526">
    <property type="entry name" value="GLYCOSYLTRANSFERASE"/>
    <property type="match status" value="1"/>
</dbReference>
<dbReference type="AlphaFoldDB" id="A0A2M7XBT1"/>
<comment type="caution">
    <text evidence="3">The sequence shown here is derived from an EMBL/GenBank/DDBJ whole genome shotgun (WGS) entry which is preliminary data.</text>
</comment>
<dbReference type="CDD" id="cd03801">
    <property type="entry name" value="GT4_PimA-like"/>
    <property type="match status" value="2"/>
</dbReference>
<feature type="domain" description="Glycosyltransferase subfamily 4-like N-terminal" evidence="2">
    <location>
        <begin position="47"/>
        <end position="192"/>
    </location>
</feature>
<dbReference type="EMBL" id="PFWU01000044">
    <property type="protein sequence ID" value="PJA45309.1"/>
    <property type="molecule type" value="Genomic_DNA"/>
</dbReference>
<accession>A0A2M7XBT1</accession>
<dbReference type="Gene3D" id="3.40.50.2000">
    <property type="entry name" value="Glycogen Phosphorylase B"/>
    <property type="match status" value="3"/>
</dbReference>
<feature type="domain" description="Glycosyl transferase family 1" evidence="1">
    <location>
        <begin position="200"/>
        <end position="349"/>
    </location>
</feature>
<feature type="domain" description="Glycosyl transferase family 1" evidence="1">
    <location>
        <begin position="615"/>
        <end position="686"/>
    </location>
</feature>
<evidence type="ECO:0000259" key="1">
    <source>
        <dbReference type="Pfam" id="PF00534"/>
    </source>
</evidence>
<dbReference type="SUPFAM" id="SSF53756">
    <property type="entry name" value="UDP-Glycosyltransferase/glycogen phosphorylase"/>
    <property type="match status" value="2"/>
</dbReference>
<dbReference type="Proteomes" id="UP000229385">
    <property type="component" value="Unassembled WGS sequence"/>
</dbReference>
<dbReference type="PANTHER" id="PTHR12526:SF637">
    <property type="entry name" value="GLYCOSYLTRANSFERASE EPSF-RELATED"/>
    <property type="match status" value="1"/>
</dbReference>
<dbReference type="GO" id="GO:0016757">
    <property type="term" value="F:glycosyltransferase activity"/>
    <property type="evidence" value="ECO:0007669"/>
    <property type="project" value="InterPro"/>
</dbReference>
<dbReference type="Pfam" id="PF13439">
    <property type="entry name" value="Glyco_transf_4"/>
    <property type="match status" value="1"/>
</dbReference>
<name>A0A2M7XBT1_9BACT</name>
<evidence type="ECO:0000259" key="2">
    <source>
        <dbReference type="Pfam" id="PF13439"/>
    </source>
</evidence>
<evidence type="ECO:0000313" key="3">
    <source>
        <dbReference type="EMBL" id="PJA45309.1"/>
    </source>
</evidence>
<protein>
    <recommendedName>
        <fullName evidence="5">Glycosyl transferase family 1 domain-containing protein</fullName>
    </recommendedName>
</protein>
<dbReference type="InterPro" id="IPR028098">
    <property type="entry name" value="Glyco_trans_4-like_N"/>
</dbReference>
<gene>
    <name evidence="3" type="ORF">CO174_03950</name>
</gene>
<organism evidence="3 4">
    <name type="scientific">Candidatus Uhrbacteria bacterium CG_4_9_14_3_um_filter_50_9</name>
    <dbReference type="NCBI Taxonomy" id="1975035"/>
    <lineage>
        <taxon>Bacteria</taxon>
        <taxon>Candidatus Uhriibacteriota</taxon>
    </lineage>
</organism>
<dbReference type="Pfam" id="PF00534">
    <property type="entry name" value="Glycos_transf_1"/>
    <property type="match status" value="2"/>
</dbReference>
<evidence type="ECO:0000313" key="4">
    <source>
        <dbReference type="Proteomes" id="UP000229385"/>
    </source>
</evidence>
<dbReference type="InterPro" id="IPR001296">
    <property type="entry name" value="Glyco_trans_1"/>
</dbReference>
<sequence>MKTGTKRRTLGFFFTRGVSLQTWDRIGNLSREIALYNSIAEHLKHIYFFTYGDKQDLTYQHLLRDNITIIPKQLPIPNVLYMLLLPFLTHAQMKTCDLFQTNQMKGGLAALIGKWRYRKPLIVRCGYEWLFASEKRGTVWWKKQLVKWIEQIVYTHANAIIVTSTSIKEFVEHRFPYLQTPIHLIPNYIDTQLFCPGKEQRQKNTICFVGKLEQQKNLFELIEALGNMPTTLEMYGEGPLKKDLQVHAEQHQTNVRFHGRIPNEELPRKLNQCEIFILPSLYEGNPKALLEAMACGLPVIGTNVEGIRELIVDDQNGLLCESSHESIRGAVTTLLEHPHKAQLGKAARNTIEEGFSLPTVTEQFLDCYESVQQNNTCKPKYRIFLIGKDGRGWSIDQDRAHTEKLLKRFGYQITRNPFHATHLWCVWLDLLMRPRYRWVLLLRKYLKKKIVGVVTNDITQSPEKLPFVQTSVDVCVAPSQPIEQWLRAGNVRTTRIPFYVDPQIFYPLNQSKDILAQQLHIDPQAFENVFVIGSFQRDSLGANLTQPKWQKNPELLVQILKQLPKERILLLLAGPRRHYLVRRCKEEGIPYVFVGDNTPHTTETDDYPANTLSSSTMNTLYNLCDLYIITSKSEGGPKAVMEAALAGIPVISTDVGLAKDLLHPTLIYKDAHSAAALVNALLENSSALNRETMESRKTIEQELSDETLRKKFKEVLES</sequence>
<proteinExistence type="predicted"/>
<reference evidence="4" key="1">
    <citation type="submission" date="2017-09" db="EMBL/GenBank/DDBJ databases">
        <title>Depth-based differentiation of microbial function through sediment-hosted aquifers and enrichment of novel symbionts in the deep terrestrial subsurface.</title>
        <authorList>
            <person name="Probst A.J."/>
            <person name="Ladd B."/>
            <person name="Jarett J.K."/>
            <person name="Geller-Mcgrath D.E."/>
            <person name="Sieber C.M.K."/>
            <person name="Emerson J.B."/>
            <person name="Anantharaman K."/>
            <person name="Thomas B.C."/>
            <person name="Malmstrom R."/>
            <person name="Stieglmeier M."/>
            <person name="Klingl A."/>
            <person name="Woyke T."/>
            <person name="Ryan C.M."/>
            <person name="Banfield J.F."/>
        </authorList>
    </citation>
    <scope>NUCLEOTIDE SEQUENCE [LARGE SCALE GENOMIC DNA]</scope>
</reference>
<evidence type="ECO:0008006" key="5">
    <source>
        <dbReference type="Google" id="ProtNLM"/>
    </source>
</evidence>